<dbReference type="Gene3D" id="3.40.50.1820">
    <property type="entry name" value="alpha/beta hydrolase"/>
    <property type="match status" value="1"/>
</dbReference>
<organism evidence="6 7">
    <name type="scientific">Kribbella deserti</name>
    <dbReference type="NCBI Taxonomy" id="1926257"/>
    <lineage>
        <taxon>Bacteria</taxon>
        <taxon>Bacillati</taxon>
        <taxon>Actinomycetota</taxon>
        <taxon>Actinomycetes</taxon>
        <taxon>Propionibacteriales</taxon>
        <taxon>Kribbellaceae</taxon>
        <taxon>Kribbella</taxon>
    </lineage>
</organism>
<evidence type="ECO:0000313" key="6">
    <source>
        <dbReference type="EMBL" id="MFC0627617.1"/>
    </source>
</evidence>
<feature type="chain" id="PRO_5046476743" evidence="5">
    <location>
        <begin position="33"/>
        <end position="436"/>
    </location>
</feature>
<evidence type="ECO:0000256" key="2">
    <source>
        <dbReference type="ARBA" id="ARBA00022963"/>
    </source>
</evidence>
<reference evidence="6 7" key="1">
    <citation type="submission" date="2024-09" db="EMBL/GenBank/DDBJ databases">
        <authorList>
            <person name="Sun Q."/>
            <person name="Mori K."/>
        </authorList>
    </citation>
    <scope>NUCLEOTIDE SEQUENCE [LARGE SCALE GENOMIC DNA]</scope>
    <source>
        <strain evidence="6 7">CGMCC 1.15906</strain>
    </source>
</reference>
<dbReference type="PANTHER" id="PTHR10272">
    <property type="entry name" value="PLATELET-ACTIVATING FACTOR ACETYLHYDROLASE"/>
    <property type="match status" value="1"/>
</dbReference>
<keyword evidence="1 6" id="KW-0378">Hydrolase</keyword>
<evidence type="ECO:0000256" key="4">
    <source>
        <dbReference type="SAM" id="MobiDB-lite"/>
    </source>
</evidence>
<dbReference type="PANTHER" id="PTHR10272:SF0">
    <property type="entry name" value="PLATELET-ACTIVATING FACTOR ACETYLHYDROLASE"/>
    <property type="match status" value="1"/>
</dbReference>
<comment type="caution">
    <text evidence="6">The sequence shown here is derived from an EMBL/GenBank/DDBJ whole genome shotgun (WGS) entry which is preliminary data.</text>
</comment>
<evidence type="ECO:0000256" key="1">
    <source>
        <dbReference type="ARBA" id="ARBA00022801"/>
    </source>
</evidence>
<dbReference type="InterPro" id="IPR029058">
    <property type="entry name" value="AB_hydrolase_fold"/>
</dbReference>
<evidence type="ECO:0000256" key="5">
    <source>
        <dbReference type="SAM" id="SignalP"/>
    </source>
</evidence>
<dbReference type="PROSITE" id="PS51318">
    <property type="entry name" value="TAT"/>
    <property type="match status" value="1"/>
</dbReference>
<dbReference type="EMBL" id="JBHLTC010000035">
    <property type="protein sequence ID" value="MFC0627617.1"/>
    <property type="molecule type" value="Genomic_DNA"/>
</dbReference>
<keyword evidence="3" id="KW-0443">Lipid metabolism</keyword>
<sequence length="436" mass="46607">MTNRSTPTRRRLLAALAIAVVPIAGTISPATAAGAITATTAASAIAAAGGSSAAAPPYRPELPKPTGKSAIGSTELHLIDRSRPNPWTNAGKRELMTTVWYPAVPGANGPRAPYAPAKVAPLLAADLTQFLQLPADRLDYATVRTHARTGVPALGRHPVVLYSPGFGTSRLLGTNQVEELVSRGYVVVTMDHPGEAPVEFPGGRVHPVQLPPDPAGMIKKAMGIRGADTRFVLDELERLAAGRNPDVNGRALPRGLGRALDLRRIGMFGYSAGGFAAAETMLVDRRLDAGVNLDGTMMYDLQTQELSPVAKLGLDRPFLLFGADKHTHLPIPGHPLDDPAWTSFWWHQRGWKLDLNIPQGTHGSFADYQFSLPGLARANGLPAETVTEALGKVDPAGSVRAQRAYLGAFFERFLKGRPQPLLWGPSPAHPEVRFVF</sequence>
<gene>
    <name evidence="6" type="ORF">ACFFGN_26325</name>
</gene>
<accession>A0ABV6QV66</accession>
<name>A0ABV6QV66_9ACTN</name>
<feature type="signal peptide" evidence="5">
    <location>
        <begin position="1"/>
        <end position="32"/>
    </location>
</feature>
<dbReference type="InterPro" id="IPR006311">
    <property type="entry name" value="TAT_signal"/>
</dbReference>
<evidence type="ECO:0000313" key="7">
    <source>
        <dbReference type="Proteomes" id="UP001589890"/>
    </source>
</evidence>
<dbReference type="SUPFAM" id="SSF53474">
    <property type="entry name" value="alpha/beta-Hydrolases"/>
    <property type="match status" value="1"/>
</dbReference>
<protein>
    <submittedName>
        <fullName evidence="6">Alpha/beta hydrolase family protein</fullName>
    </submittedName>
</protein>
<dbReference type="Proteomes" id="UP001589890">
    <property type="component" value="Unassembled WGS sequence"/>
</dbReference>
<dbReference type="RefSeq" id="WP_380052590.1">
    <property type="nucleotide sequence ID" value="NZ_JBHLTC010000035.1"/>
</dbReference>
<keyword evidence="2" id="KW-0442">Lipid degradation</keyword>
<evidence type="ECO:0000256" key="3">
    <source>
        <dbReference type="ARBA" id="ARBA00023098"/>
    </source>
</evidence>
<feature type="region of interest" description="Disordered" evidence="4">
    <location>
        <begin position="51"/>
        <end position="90"/>
    </location>
</feature>
<proteinExistence type="predicted"/>
<dbReference type="GO" id="GO:0016787">
    <property type="term" value="F:hydrolase activity"/>
    <property type="evidence" value="ECO:0007669"/>
    <property type="project" value="UniProtKB-KW"/>
</dbReference>
<keyword evidence="7" id="KW-1185">Reference proteome</keyword>
<keyword evidence="5" id="KW-0732">Signal</keyword>